<dbReference type="InterPro" id="IPR003441">
    <property type="entry name" value="NAC-dom"/>
</dbReference>
<comment type="caution">
    <text evidence="7">The sequence shown here is derived from an EMBL/GenBank/DDBJ whole genome shotgun (WGS) entry which is preliminary data.</text>
</comment>
<reference evidence="7" key="1">
    <citation type="journal article" date="2018" name="DNA Res.">
        <title>Multiple hybrid de novo genome assembly of finger millet, an orphan allotetraploid crop.</title>
        <authorList>
            <person name="Hatakeyama M."/>
            <person name="Aluri S."/>
            <person name="Balachadran M.T."/>
            <person name="Sivarajan S.R."/>
            <person name="Patrignani A."/>
            <person name="Gruter S."/>
            <person name="Poveda L."/>
            <person name="Shimizu-Inatsugi R."/>
            <person name="Baeten J."/>
            <person name="Francoijs K.J."/>
            <person name="Nataraja K.N."/>
            <person name="Reddy Y.A.N."/>
            <person name="Phadnis S."/>
            <person name="Ravikumar R.L."/>
            <person name="Schlapbach R."/>
            <person name="Sreeman S.M."/>
            <person name="Shimizu K.K."/>
        </authorList>
    </citation>
    <scope>NUCLEOTIDE SEQUENCE</scope>
</reference>
<dbReference type="InterPro" id="IPR036093">
    <property type="entry name" value="NAC_dom_sf"/>
</dbReference>
<keyword evidence="3" id="KW-0804">Transcription</keyword>
<dbReference type="PANTHER" id="PTHR31719">
    <property type="entry name" value="NAC TRANSCRIPTION FACTOR 56"/>
    <property type="match status" value="1"/>
</dbReference>
<gene>
    <name evidence="7" type="primary">gb06965</name>
    <name evidence="7" type="ORF">PR202_gb06965</name>
</gene>
<evidence type="ECO:0000259" key="6">
    <source>
        <dbReference type="PROSITE" id="PS51005"/>
    </source>
</evidence>
<dbReference type="Pfam" id="PF02365">
    <property type="entry name" value="NAM"/>
    <property type="match status" value="1"/>
</dbReference>
<feature type="region of interest" description="Disordered" evidence="5">
    <location>
        <begin position="166"/>
        <end position="186"/>
    </location>
</feature>
<keyword evidence="2" id="KW-0238">DNA-binding</keyword>
<dbReference type="AlphaFoldDB" id="A0AAV5EB04"/>
<dbReference type="Gene3D" id="2.170.150.80">
    <property type="entry name" value="NAC domain"/>
    <property type="match status" value="1"/>
</dbReference>
<evidence type="ECO:0000313" key="8">
    <source>
        <dbReference type="Proteomes" id="UP001054889"/>
    </source>
</evidence>
<dbReference type="Proteomes" id="UP001054889">
    <property type="component" value="Unassembled WGS sequence"/>
</dbReference>
<dbReference type="PROSITE" id="PS51005">
    <property type="entry name" value="NAC"/>
    <property type="match status" value="1"/>
</dbReference>
<evidence type="ECO:0000313" key="7">
    <source>
        <dbReference type="EMBL" id="GJN19665.1"/>
    </source>
</evidence>
<evidence type="ECO:0000256" key="3">
    <source>
        <dbReference type="ARBA" id="ARBA00023163"/>
    </source>
</evidence>
<dbReference type="SUPFAM" id="SSF101941">
    <property type="entry name" value="NAC domain"/>
    <property type="match status" value="1"/>
</dbReference>
<protein>
    <recommendedName>
        <fullName evidence="6">NAC domain-containing protein</fullName>
    </recommendedName>
</protein>
<keyword evidence="4" id="KW-0539">Nucleus</keyword>
<dbReference type="GO" id="GO:0003677">
    <property type="term" value="F:DNA binding"/>
    <property type="evidence" value="ECO:0007669"/>
    <property type="project" value="UniProtKB-KW"/>
</dbReference>
<dbReference type="PANTHER" id="PTHR31719:SF116">
    <property type="entry name" value="NAC DOMAIN-CONTAINING PROTEIN"/>
    <property type="match status" value="1"/>
</dbReference>
<keyword evidence="1" id="KW-0805">Transcription regulation</keyword>
<accession>A0AAV5EB04</accession>
<sequence length="299" mass="33904">MSMAARALGLPPGVTFRPEPSELVELYLLPRAWGQSSAISGVVIEDEGTSSTVPPWELLARHGRAEDDEAYFFERVRENEGEHRACGSNWSWISQRKTKDKVLHVHLPGSDDKRVTWNKRDLNLHLGKGRSGSTGWVMHEYKIISPSSTFLPVKICHVAFTGHGQKRKRVPDELNTQEPQQQRQSKRAAVALSSPSQGSTTTFVGQEQEFHLPPLGQDQEQERFLNQHTHGFNQEQLHSYEEEGSSVLTCQETCPGERSFEQNKAQCDLQPKFCTSYEIPFLSHISCFAFHEKSMRNVM</sequence>
<evidence type="ECO:0000256" key="1">
    <source>
        <dbReference type="ARBA" id="ARBA00023015"/>
    </source>
</evidence>
<evidence type="ECO:0000256" key="5">
    <source>
        <dbReference type="SAM" id="MobiDB-lite"/>
    </source>
</evidence>
<proteinExistence type="predicted"/>
<organism evidence="7 8">
    <name type="scientific">Eleusine coracana subsp. coracana</name>
    <dbReference type="NCBI Taxonomy" id="191504"/>
    <lineage>
        <taxon>Eukaryota</taxon>
        <taxon>Viridiplantae</taxon>
        <taxon>Streptophyta</taxon>
        <taxon>Embryophyta</taxon>
        <taxon>Tracheophyta</taxon>
        <taxon>Spermatophyta</taxon>
        <taxon>Magnoliopsida</taxon>
        <taxon>Liliopsida</taxon>
        <taxon>Poales</taxon>
        <taxon>Poaceae</taxon>
        <taxon>PACMAD clade</taxon>
        <taxon>Chloridoideae</taxon>
        <taxon>Cynodonteae</taxon>
        <taxon>Eleusininae</taxon>
        <taxon>Eleusine</taxon>
    </lineage>
</organism>
<feature type="domain" description="NAC" evidence="6">
    <location>
        <begin position="10"/>
        <end position="161"/>
    </location>
</feature>
<keyword evidence="8" id="KW-1185">Reference proteome</keyword>
<evidence type="ECO:0000256" key="4">
    <source>
        <dbReference type="ARBA" id="ARBA00023242"/>
    </source>
</evidence>
<evidence type="ECO:0000256" key="2">
    <source>
        <dbReference type="ARBA" id="ARBA00023125"/>
    </source>
</evidence>
<name>A0AAV5EB04_ELECO</name>
<feature type="compositionally biased region" description="Polar residues" evidence="5">
    <location>
        <begin position="174"/>
        <end position="183"/>
    </location>
</feature>
<dbReference type="GO" id="GO:0006355">
    <property type="term" value="P:regulation of DNA-templated transcription"/>
    <property type="evidence" value="ECO:0007669"/>
    <property type="project" value="InterPro"/>
</dbReference>
<dbReference type="EMBL" id="BQKI01000074">
    <property type="protein sequence ID" value="GJN19665.1"/>
    <property type="molecule type" value="Genomic_DNA"/>
</dbReference>
<reference evidence="7" key="2">
    <citation type="submission" date="2021-12" db="EMBL/GenBank/DDBJ databases">
        <title>Resequencing data analysis of finger millet.</title>
        <authorList>
            <person name="Hatakeyama M."/>
            <person name="Aluri S."/>
            <person name="Balachadran M.T."/>
            <person name="Sivarajan S.R."/>
            <person name="Poveda L."/>
            <person name="Shimizu-Inatsugi R."/>
            <person name="Schlapbach R."/>
            <person name="Sreeman S.M."/>
            <person name="Shimizu K.K."/>
        </authorList>
    </citation>
    <scope>NUCLEOTIDE SEQUENCE</scope>
</reference>